<dbReference type="Proteomes" id="UP000184192">
    <property type="component" value="Unassembled WGS sequence"/>
</dbReference>
<accession>A0A1M6ES75</accession>
<sequence length="47" mass="5276">MAKKSTIMGNCRTCKKAGAEDDFMCFCSAYKTYKSVGVRVCPLYLKK</sequence>
<reference evidence="2" key="1">
    <citation type="submission" date="2016-11" db="EMBL/GenBank/DDBJ databases">
        <authorList>
            <person name="Varghese N."/>
            <person name="Submissions S."/>
        </authorList>
    </citation>
    <scope>NUCLEOTIDE SEQUENCE [LARGE SCALE GENOMIC DNA]</scope>
    <source>
        <strain evidence="2">DSM 26884</strain>
    </source>
</reference>
<protein>
    <submittedName>
        <fullName evidence="1">Uncharacterized protein</fullName>
    </submittedName>
</protein>
<evidence type="ECO:0000313" key="2">
    <source>
        <dbReference type="Proteomes" id="UP000184192"/>
    </source>
</evidence>
<proteinExistence type="predicted"/>
<gene>
    <name evidence="1" type="ORF">SAMN05444350_11036</name>
</gene>
<dbReference type="EMBL" id="FQZN01000010">
    <property type="protein sequence ID" value="SHI88268.1"/>
    <property type="molecule type" value="Genomic_DNA"/>
</dbReference>
<evidence type="ECO:0000313" key="1">
    <source>
        <dbReference type="EMBL" id="SHI88268.1"/>
    </source>
</evidence>
<dbReference type="AlphaFoldDB" id="A0A1M6ES75"/>
<name>A0A1M6ES75_9BACE</name>
<organism evidence="1 2">
    <name type="scientific">Bacteroides stercorirosoris</name>
    <dbReference type="NCBI Taxonomy" id="871324"/>
    <lineage>
        <taxon>Bacteria</taxon>
        <taxon>Pseudomonadati</taxon>
        <taxon>Bacteroidota</taxon>
        <taxon>Bacteroidia</taxon>
        <taxon>Bacteroidales</taxon>
        <taxon>Bacteroidaceae</taxon>
        <taxon>Bacteroides</taxon>
    </lineage>
</organism>
<keyword evidence="2" id="KW-1185">Reference proteome</keyword>